<reference evidence="2" key="2">
    <citation type="submission" date="2022-06" db="UniProtKB">
        <authorList>
            <consortium name="EnsemblMetazoa"/>
        </authorList>
    </citation>
    <scope>IDENTIFICATION</scope>
</reference>
<evidence type="ECO:0000313" key="3">
    <source>
        <dbReference type="Proteomes" id="UP000007819"/>
    </source>
</evidence>
<dbReference type="KEGG" id="api:100573873"/>
<evidence type="ECO:0000256" key="1">
    <source>
        <dbReference type="SAM" id="MobiDB-lite"/>
    </source>
</evidence>
<feature type="region of interest" description="Disordered" evidence="1">
    <location>
        <begin position="157"/>
        <end position="196"/>
    </location>
</feature>
<dbReference type="EnsemblMetazoa" id="XM_003245967.4">
    <property type="protein sequence ID" value="XP_003246015.1"/>
    <property type="gene ID" value="LOC100573873"/>
</dbReference>
<name>A0A8R1W926_ACYPI</name>
<protein>
    <submittedName>
        <fullName evidence="2">Uncharacterized protein</fullName>
    </submittedName>
</protein>
<dbReference type="RefSeq" id="XP_003246015.1">
    <property type="nucleotide sequence ID" value="XM_003245967.3"/>
</dbReference>
<reference evidence="3" key="1">
    <citation type="submission" date="2010-06" db="EMBL/GenBank/DDBJ databases">
        <authorList>
            <person name="Jiang H."/>
            <person name="Abraham K."/>
            <person name="Ali S."/>
            <person name="Alsbrooks S.L."/>
            <person name="Anim B.N."/>
            <person name="Anosike U.S."/>
            <person name="Attaway T."/>
            <person name="Bandaranaike D.P."/>
            <person name="Battles P.K."/>
            <person name="Bell S.N."/>
            <person name="Bell A.V."/>
            <person name="Beltran B."/>
            <person name="Bickham C."/>
            <person name="Bustamante Y."/>
            <person name="Caleb T."/>
            <person name="Canada A."/>
            <person name="Cardenas V."/>
            <person name="Carter K."/>
            <person name="Chacko J."/>
            <person name="Chandrabose M.N."/>
            <person name="Chavez D."/>
            <person name="Chavez A."/>
            <person name="Chen L."/>
            <person name="Chu H.-S."/>
            <person name="Claassen K.J."/>
            <person name="Cockrell R."/>
            <person name="Collins M."/>
            <person name="Cooper J.A."/>
            <person name="Cree A."/>
            <person name="Curry S.M."/>
            <person name="Da Y."/>
            <person name="Dao M.D."/>
            <person name="Das B."/>
            <person name="Davila M.-L."/>
            <person name="Davy-Carroll L."/>
            <person name="Denson S."/>
            <person name="Dinh H."/>
            <person name="Ebong V.E."/>
            <person name="Edwards J.R."/>
            <person name="Egan A."/>
            <person name="El-Daye J."/>
            <person name="Escobedo L."/>
            <person name="Fernandez S."/>
            <person name="Fernando P.R."/>
            <person name="Flagg N."/>
            <person name="Forbes L.D."/>
            <person name="Fowler R.G."/>
            <person name="Fu Q."/>
            <person name="Gabisi R.A."/>
            <person name="Ganer J."/>
            <person name="Garbino Pronczuk A."/>
            <person name="Garcia R.M."/>
            <person name="Garner T."/>
            <person name="Garrett T.E."/>
            <person name="Gonzalez D.A."/>
            <person name="Hamid H."/>
            <person name="Hawkins E.S."/>
            <person name="Hirani K."/>
            <person name="Hogues M.E."/>
            <person name="Hollins B."/>
            <person name="Hsiao C.-H."/>
            <person name="Jabil R."/>
            <person name="James M.L."/>
            <person name="Jhangiani S.N."/>
            <person name="Johnson B."/>
            <person name="Johnson Q."/>
            <person name="Joshi V."/>
            <person name="Kalu J.B."/>
            <person name="Kam C."/>
            <person name="Kashfia A."/>
            <person name="Keebler J."/>
            <person name="Kisamo H."/>
            <person name="Kovar C.L."/>
            <person name="Lago L.A."/>
            <person name="Lai C.-Y."/>
            <person name="Laidlaw J."/>
            <person name="Lara F."/>
            <person name="Le T.-K."/>
            <person name="Lee S.L."/>
            <person name="Legall F.H."/>
            <person name="Lemon S.J."/>
            <person name="Lewis L.R."/>
            <person name="Li B."/>
            <person name="Liu Y."/>
            <person name="Liu Y.-S."/>
            <person name="Lopez J."/>
            <person name="Lozado R.J."/>
            <person name="Lu J."/>
            <person name="Madu R.C."/>
            <person name="Maheshwari M."/>
            <person name="Maheshwari R."/>
            <person name="Malloy K."/>
            <person name="Martinez E."/>
            <person name="Mathew T."/>
            <person name="Mercado I.C."/>
            <person name="Mercado C."/>
            <person name="Meyer B."/>
            <person name="Montgomery K."/>
            <person name="Morgan M.B."/>
            <person name="Munidasa M."/>
            <person name="Nazareth L.V."/>
            <person name="Nelson J."/>
            <person name="Ng B.M."/>
            <person name="Nguyen N.B."/>
            <person name="Nguyen P.Q."/>
            <person name="Nguyen T."/>
            <person name="Obregon M."/>
            <person name="Okwuonu G.O."/>
            <person name="Onwere C.G."/>
            <person name="Orozco G."/>
            <person name="Parra A."/>
            <person name="Patel S."/>
            <person name="Patil S."/>
            <person name="Perez A."/>
            <person name="Perez Y."/>
            <person name="Pham C."/>
            <person name="Primus E.L."/>
            <person name="Pu L.-L."/>
            <person name="Puazo M."/>
            <person name="Qin X."/>
            <person name="Quiroz J.B."/>
            <person name="Reese J."/>
            <person name="Richards S."/>
            <person name="Rives C.M."/>
            <person name="Robberts R."/>
            <person name="Ruiz S.J."/>
            <person name="Ruiz M.J."/>
            <person name="Santibanez J."/>
            <person name="Schneider B.W."/>
            <person name="Sisson I."/>
            <person name="Smith M."/>
            <person name="Sodergren E."/>
            <person name="Song X.-Z."/>
            <person name="Song B.B."/>
            <person name="Summersgill H."/>
            <person name="Thelus R."/>
            <person name="Thornton R.D."/>
            <person name="Trejos Z.Y."/>
            <person name="Usmani K."/>
            <person name="Vattathil S."/>
            <person name="Villasana D."/>
            <person name="Walker D.L."/>
            <person name="Wang S."/>
            <person name="Wang K."/>
            <person name="White C.S."/>
            <person name="Williams A.C."/>
            <person name="Williamson J."/>
            <person name="Wilson K."/>
            <person name="Woghiren I.O."/>
            <person name="Woodworth J.R."/>
            <person name="Worley K.C."/>
            <person name="Wright R.A."/>
            <person name="Wu W."/>
            <person name="Young L."/>
            <person name="Zhang L."/>
            <person name="Zhang J."/>
            <person name="Zhu Y."/>
            <person name="Muzny D.M."/>
            <person name="Weinstock G."/>
            <person name="Gibbs R.A."/>
        </authorList>
    </citation>
    <scope>NUCLEOTIDE SEQUENCE [LARGE SCALE GENOMIC DNA]</scope>
    <source>
        <strain evidence="3">LSR1</strain>
    </source>
</reference>
<dbReference type="Proteomes" id="UP000007819">
    <property type="component" value="Chromosome X"/>
</dbReference>
<dbReference type="GeneID" id="100573873"/>
<evidence type="ECO:0000313" key="2">
    <source>
        <dbReference type="EnsemblMetazoa" id="XP_003246015.1"/>
    </source>
</evidence>
<dbReference type="AlphaFoldDB" id="A0A8R1W926"/>
<proteinExistence type="predicted"/>
<organism evidence="2 3">
    <name type="scientific">Acyrthosiphon pisum</name>
    <name type="common">Pea aphid</name>
    <dbReference type="NCBI Taxonomy" id="7029"/>
    <lineage>
        <taxon>Eukaryota</taxon>
        <taxon>Metazoa</taxon>
        <taxon>Ecdysozoa</taxon>
        <taxon>Arthropoda</taxon>
        <taxon>Hexapoda</taxon>
        <taxon>Insecta</taxon>
        <taxon>Pterygota</taxon>
        <taxon>Neoptera</taxon>
        <taxon>Paraneoptera</taxon>
        <taxon>Hemiptera</taxon>
        <taxon>Sternorrhyncha</taxon>
        <taxon>Aphidomorpha</taxon>
        <taxon>Aphidoidea</taxon>
        <taxon>Aphididae</taxon>
        <taxon>Macrosiphini</taxon>
        <taxon>Acyrthosiphon</taxon>
    </lineage>
</organism>
<dbReference type="OrthoDB" id="10515072at2759"/>
<accession>A0A8R1W926</accession>
<feature type="region of interest" description="Disordered" evidence="1">
    <location>
        <begin position="103"/>
        <end position="123"/>
    </location>
</feature>
<keyword evidence="3" id="KW-1185">Reference proteome</keyword>
<sequence>MLQLKQAFQIYNESQEGISPKDNGNEQLKKKKLRHNLMVRYDDTALDDYPGPLFVCKNCLKVSLNKDAANSHLNSCTRRSKNVPTRKVLKEETTRKTVQNAITKSTKAPKALKDPDAPKARPRPIVSPEPYICTCCNFAFKRKVTYDQHIREKNIQHFMSDSMSTSSDESESPQMRRKYDKKMIKRDPTFYPDDGY</sequence>